<gene>
    <name evidence="1" type="ORF">L2E82_19225</name>
</gene>
<protein>
    <submittedName>
        <fullName evidence="1">Uncharacterized protein</fullName>
    </submittedName>
</protein>
<proteinExistence type="predicted"/>
<dbReference type="Proteomes" id="UP001055811">
    <property type="component" value="Linkage Group LG03"/>
</dbReference>
<name>A0ACB9FBK9_CICIN</name>
<keyword evidence="2" id="KW-1185">Reference proteome</keyword>
<evidence type="ECO:0000313" key="2">
    <source>
        <dbReference type="Proteomes" id="UP001055811"/>
    </source>
</evidence>
<evidence type="ECO:0000313" key="1">
    <source>
        <dbReference type="EMBL" id="KAI3768499.1"/>
    </source>
</evidence>
<accession>A0ACB9FBK9</accession>
<organism evidence="1 2">
    <name type="scientific">Cichorium intybus</name>
    <name type="common">Chicory</name>
    <dbReference type="NCBI Taxonomy" id="13427"/>
    <lineage>
        <taxon>Eukaryota</taxon>
        <taxon>Viridiplantae</taxon>
        <taxon>Streptophyta</taxon>
        <taxon>Embryophyta</taxon>
        <taxon>Tracheophyta</taxon>
        <taxon>Spermatophyta</taxon>
        <taxon>Magnoliopsida</taxon>
        <taxon>eudicotyledons</taxon>
        <taxon>Gunneridae</taxon>
        <taxon>Pentapetalae</taxon>
        <taxon>asterids</taxon>
        <taxon>campanulids</taxon>
        <taxon>Asterales</taxon>
        <taxon>Asteraceae</taxon>
        <taxon>Cichorioideae</taxon>
        <taxon>Cichorieae</taxon>
        <taxon>Cichoriinae</taxon>
        <taxon>Cichorium</taxon>
    </lineage>
</organism>
<sequence length="109" mass="12276">MMEISWYLWKHARNIAGKSQLFINAYAKALEVIPRQLCDNAGFDATNVPNKLRQKHTLAAGEGALYGVDINTSGISDSSANFVWEHAVVKDLENSEKYLDWLQHVLKSI</sequence>
<dbReference type="EMBL" id="CM042011">
    <property type="protein sequence ID" value="KAI3768499.1"/>
    <property type="molecule type" value="Genomic_DNA"/>
</dbReference>
<comment type="caution">
    <text evidence="1">The sequence shown here is derived from an EMBL/GenBank/DDBJ whole genome shotgun (WGS) entry which is preliminary data.</text>
</comment>
<reference evidence="2" key="1">
    <citation type="journal article" date="2022" name="Mol. Ecol. Resour.">
        <title>The genomes of chicory, endive, great burdock and yacon provide insights into Asteraceae palaeo-polyploidization history and plant inulin production.</title>
        <authorList>
            <person name="Fan W."/>
            <person name="Wang S."/>
            <person name="Wang H."/>
            <person name="Wang A."/>
            <person name="Jiang F."/>
            <person name="Liu H."/>
            <person name="Zhao H."/>
            <person name="Xu D."/>
            <person name="Zhang Y."/>
        </authorList>
    </citation>
    <scope>NUCLEOTIDE SEQUENCE [LARGE SCALE GENOMIC DNA]</scope>
    <source>
        <strain evidence="2">cv. Punajuju</strain>
    </source>
</reference>
<reference evidence="1 2" key="2">
    <citation type="journal article" date="2022" name="Mol. Ecol. Resour.">
        <title>The genomes of chicory, endive, great burdock and yacon provide insights into Asteraceae paleo-polyploidization history and plant inulin production.</title>
        <authorList>
            <person name="Fan W."/>
            <person name="Wang S."/>
            <person name="Wang H."/>
            <person name="Wang A."/>
            <person name="Jiang F."/>
            <person name="Liu H."/>
            <person name="Zhao H."/>
            <person name="Xu D."/>
            <person name="Zhang Y."/>
        </authorList>
    </citation>
    <scope>NUCLEOTIDE SEQUENCE [LARGE SCALE GENOMIC DNA]</scope>
    <source>
        <strain evidence="2">cv. Punajuju</strain>
        <tissue evidence="1">Leaves</tissue>
    </source>
</reference>